<organism evidence="3 4">
    <name type="scientific">Bdellovibrio svalbardensis</name>
    <dbReference type="NCBI Taxonomy" id="2972972"/>
    <lineage>
        <taxon>Bacteria</taxon>
        <taxon>Pseudomonadati</taxon>
        <taxon>Bdellovibrionota</taxon>
        <taxon>Bdellovibrionia</taxon>
        <taxon>Bdellovibrionales</taxon>
        <taxon>Pseudobdellovibrionaceae</taxon>
        <taxon>Bdellovibrio</taxon>
    </lineage>
</organism>
<sequence>MKIGSRYLLGVLVLCLASMSYAADAAKIKKLVADFDKIQVFKAIMAGQGPQPLPDDPNNPYPGNPPDQNPPHPPYPPGNCPPSGGFPKGCIEAVCNHVSRFDCDEQSELAEVSRNCRNVNANCVNAICNRVSRFECDEKVELFTVTGMCRGLLDISCIDYVCSRLSRFECDELSELRRVADQCR</sequence>
<name>A0ABT6DKN5_9BACT</name>
<keyword evidence="4" id="KW-1185">Reference proteome</keyword>
<comment type="caution">
    <text evidence="3">The sequence shown here is derived from an EMBL/GenBank/DDBJ whole genome shotgun (WGS) entry which is preliminary data.</text>
</comment>
<feature type="signal peptide" evidence="2">
    <location>
        <begin position="1"/>
        <end position="22"/>
    </location>
</feature>
<evidence type="ECO:0000256" key="1">
    <source>
        <dbReference type="SAM" id="MobiDB-lite"/>
    </source>
</evidence>
<keyword evidence="2" id="KW-0732">Signal</keyword>
<protein>
    <submittedName>
        <fullName evidence="3">Uncharacterized protein</fullName>
    </submittedName>
</protein>
<gene>
    <name evidence="3" type="ORF">NWE73_13655</name>
</gene>
<feature type="region of interest" description="Disordered" evidence="1">
    <location>
        <begin position="48"/>
        <end position="78"/>
    </location>
</feature>
<accession>A0ABT6DKN5</accession>
<proteinExistence type="predicted"/>
<dbReference type="EMBL" id="JANRMI010000004">
    <property type="protein sequence ID" value="MDG0817422.1"/>
    <property type="molecule type" value="Genomic_DNA"/>
</dbReference>
<dbReference type="Proteomes" id="UP001152321">
    <property type="component" value="Unassembled WGS sequence"/>
</dbReference>
<feature type="compositionally biased region" description="Pro residues" evidence="1">
    <location>
        <begin position="51"/>
        <end position="78"/>
    </location>
</feature>
<evidence type="ECO:0000313" key="3">
    <source>
        <dbReference type="EMBL" id="MDG0817422.1"/>
    </source>
</evidence>
<dbReference type="RefSeq" id="WP_277578895.1">
    <property type="nucleotide sequence ID" value="NZ_JANRMI010000004.1"/>
</dbReference>
<feature type="chain" id="PRO_5047531201" evidence="2">
    <location>
        <begin position="23"/>
        <end position="184"/>
    </location>
</feature>
<evidence type="ECO:0000256" key="2">
    <source>
        <dbReference type="SAM" id="SignalP"/>
    </source>
</evidence>
<reference evidence="3" key="1">
    <citation type="submission" date="2022-08" db="EMBL/GenBank/DDBJ databases">
        <title>Novel Bdellovibrio Species Isolated from Svalbard: Designation Bdellovibrio svalbardensis.</title>
        <authorList>
            <person name="Mitchell R.J."/>
            <person name="Choi S.Y."/>
        </authorList>
    </citation>
    <scope>NUCLEOTIDE SEQUENCE</scope>
    <source>
        <strain evidence="3">PAP01</strain>
    </source>
</reference>
<evidence type="ECO:0000313" key="4">
    <source>
        <dbReference type="Proteomes" id="UP001152321"/>
    </source>
</evidence>